<dbReference type="AlphaFoldDB" id="A0A2G6E8Y8"/>
<evidence type="ECO:0000256" key="1">
    <source>
        <dbReference type="PROSITE-ProRule" id="PRU00339"/>
    </source>
</evidence>
<name>A0A2G6E8Y8_9BACT</name>
<dbReference type="SUPFAM" id="SSF48452">
    <property type="entry name" value="TPR-like"/>
    <property type="match status" value="1"/>
</dbReference>
<keyword evidence="1" id="KW-0802">TPR repeat</keyword>
<reference evidence="2 3" key="1">
    <citation type="submission" date="2017-10" db="EMBL/GenBank/DDBJ databases">
        <title>Novel microbial diversity and functional potential in the marine mammal oral microbiome.</title>
        <authorList>
            <person name="Dudek N.K."/>
            <person name="Sun C.L."/>
            <person name="Burstein D."/>
            <person name="Kantor R.S."/>
            <person name="Aliaga Goltsman D.S."/>
            <person name="Bik E.M."/>
            <person name="Thomas B.C."/>
            <person name="Banfield J.F."/>
            <person name="Relman D.A."/>
        </authorList>
    </citation>
    <scope>NUCLEOTIDE SEQUENCE [LARGE SCALE GENOMIC DNA]</scope>
    <source>
        <strain evidence="2">DOLZORAL124_49_17</strain>
    </source>
</reference>
<accession>A0A2G6E8Y8</accession>
<dbReference type="PROSITE" id="PS50005">
    <property type="entry name" value="TPR"/>
    <property type="match status" value="1"/>
</dbReference>
<protein>
    <submittedName>
        <fullName evidence="2">Uncharacterized protein</fullName>
    </submittedName>
</protein>
<feature type="repeat" description="TPR" evidence="1">
    <location>
        <begin position="109"/>
        <end position="142"/>
    </location>
</feature>
<dbReference type="Proteomes" id="UP000229740">
    <property type="component" value="Unassembled WGS sequence"/>
</dbReference>
<proteinExistence type="predicted"/>
<dbReference type="InterPro" id="IPR019734">
    <property type="entry name" value="TPR_rpt"/>
</dbReference>
<sequence length="204" mass="22698">MMKNISQHVLLIAISLCSIYALRTIPLAAQETSESLQLPEVVITGTDQSKIQRDIPGIPASQTTVSFIDSAKRDDSDKLVAEGKLLAFVHPEKAEKAYIEALKHDPGNCEAYLRLADVLRTQGREETAARVYEQAVNISTNTDDTLEAHYQLGILYESRLNDVAQAITHYRAYLDAGGDDTRVAVWLKTLERREQQPSEQMTAP</sequence>
<dbReference type="InterPro" id="IPR011990">
    <property type="entry name" value="TPR-like_helical_dom_sf"/>
</dbReference>
<organism evidence="2 3">
    <name type="scientific">candidate division KSB3 bacterium</name>
    <dbReference type="NCBI Taxonomy" id="2044937"/>
    <lineage>
        <taxon>Bacteria</taxon>
        <taxon>candidate division KSB3</taxon>
    </lineage>
</organism>
<evidence type="ECO:0000313" key="2">
    <source>
        <dbReference type="EMBL" id="PID58566.1"/>
    </source>
</evidence>
<evidence type="ECO:0000313" key="3">
    <source>
        <dbReference type="Proteomes" id="UP000229740"/>
    </source>
</evidence>
<comment type="caution">
    <text evidence="2">The sequence shown here is derived from an EMBL/GenBank/DDBJ whole genome shotgun (WGS) entry which is preliminary data.</text>
</comment>
<gene>
    <name evidence="2" type="ORF">CSB45_03210</name>
</gene>
<dbReference type="EMBL" id="PDPS01000022">
    <property type="protein sequence ID" value="PID58566.1"/>
    <property type="molecule type" value="Genomic_DNA"/>
</dbReference>
<dbReference type="Gene3D" id="1.25.40.10">
    <property type="entry name" value="Tetratricopeptide repeat domain"/>
    <property type="match status" value="1"/>
</dbReference>
<dbReference type="Pfam" id="PF13424">
    <property type="entry name" value="TPR_12"/>
    <property type="match status" value="1"/>
</dbReference>